<dbReference type="FunFam" id="3.10.310.10:FF:000005">
    <property type="entry name" value="Proline racemase"/>
    <property type="match status" value="1"/>
</dbReference>
<accession>A0A3N1GX99</accession>
<protein>
    <submittedName>
        <fullName evidence="2">Proline racemase</fullName>
    </submittedName>
</protein>
<keyword evidence="3" id="KW-1185">Reference proteome</keyword>
<evidence type="ECO:0000313" key="3">
    <source>
        <dbReference type="Proteomes" id="UP000268727"/>
    </source>
</evidence>
<comment type="similarity">
    <text evidence="1">Belongs to the proline racemase family.</text>
</comment>
<dbReference type="Proteomes" id="UP000268727">
    <property type="component" value="Unassembled WGS sequence"/>
</dbReference>
<dbReference type="EMBL" id="RJKM01000001">
    <property type="protein sequence ID" value="ROP34885.1"/>
    <property type="molecule type" value="Genomic_DNA"/>
</dbReference>
<dbReference type="SFLD" id="SFLDS00028">
    <property type="entry name" value="Proline_Racemase"/>
    <property type="match status" value="1"/>
</dbReference>
<dbReference type="Gene3D" id="3.10.310.10">
    <property type="entry name" value="Diaminopimelate Epimerase, Chain A, domain 1"/>
    <property type="match status" value="2"/>
</dbReference>
<dbReference type="GO" id="GO:0047580">
    <property type="term" value="F:4-hydroxyproline epimerase activity"/>
    <property type="evidence" value="ECO:0007669"/>
    <property type="project" value="TreeGrafter"/>
</dbReference>
<organism evidence="2 3">
    <name type="scientific">Saccharothrix texasensis</name>
    <dbReference type="NCBI Taxonomy" id="103734"/>
    <lineage>
        <taxon>Bacteria</taxon>
        <taxon>Bacillati</taxon>
        <taxon>Actinomycetota</taxon>
        <taxon>Actinomycetes</taxon>
        <taxon>Pseudonocardiales</taxon>
        <taxon>Pseudonocardiaceae</taxon>
        <taxon>Saccharothrix</taxon>
    </lineage>
</organism>
<dbReference type="InterPro" id="IPR008794">
    <property type="entry name" value="Pro_racemase_fam"/>
</dbReference>
<dbReference type="PANTHER" id="PTHR33442:SF5">
    <property type="entry name" value="BIFUNCTIONAL TRANS-3-HYDROXY-L-PROLINE DEHYDRATASE_2-EPIMERASE"/>
    <property type="match status" value="1"/>
</dbReference>
<name>A0A3N1GX99_9PSEU</name>
<evidence type="ECO:0000256" key="1">
    <source>
        <dbReference type="ARBA" id="ARBA00007529"/>
    </source>
</evidence>
<dbReference type="OrthoDB" id="181267at2"/>
<reference evidence="2 3" key="1">
    <citation type="submission" date="2018-11" db="EMBL/GenBank/DDBJ databases">
        <title>Sequencing the genomes of 1000 actinobacteria strains.</title>
        <authorList>
            <person name="Klenk H.-P."/>
        </authorList>
    </citation>
    <scope>NUCLEOTIDE SEQUENCE [LARGE SCALE GENOMIC DNA]</scope>
    <source>
        <strain evidence="2 3">DSM 44231</strain>
    </source>
</reference>
<dbReference type="PANTHER" id="PTHR33442">
    <property type="entry name" value="TRANS-3-HYDROXY-L-PROLINE DEHYDRATASE"/>
    <property type="match status" value="1"/>
</dbReference>
<sequence length="333" mass="35634">MRASRMFSAVDSHTEGMPTRVVTGGFGVIPGATMNERRLHFVEHLDHLRRLLVNEPRGHSAMSGAVLQPPTRPDADFGVLYIEVSGCLPMCGHGTIGVATVLVETGMVEVTEPVTTIRLDTPAGLVVAEVAVRDGHADSVTLRNVPSYCDRLDEVVDVPGLGAVRYSLAFGGNFYAMVDLPEVGLPFDRARKGEILAAGLAIMDAVNASAPPSHPEIEGVDHCHHVEFIAPGSDARHSRHAMAIHPGWFDRSPCGTGTSARMAELHARGELPLEQDFVNESFIGSRFTGRLVGETTVGGRPAVVPTITGRAWVTGVGQYLLDPTDPYPAGFEF</sequence>
<dbReference type="Pfam" id="PF05544">
    <property type="entry name" value="Pro_racemase"/>
    <property type="match status" value="1"/>
</dbReference>
<dbReference type="PIRSF" id="PIRSF029792">
    <property type="entry name" value="Pro_racemase"/>
    <property type="match status" value="1"/>
</dbReference>
<dbReference type="AlphaFoldDB" id="A0A3N1GX99"/>
<evidence type="ECO:0000313" key="2">
    <source>
        <dbReference type="EMBL" id="ROP34885.1"/>
    </source>
</evidence>
<comment type="caution">
    <text evidence="2">The sequence shown here is derived from an EMBL/GenBank/DDBJ whole genome shotgun (WGS) entry which is preliminary data.</text>
</comment>
<proteinExistence type="inferred from homology"/>
<dbReference type="SUPFAM" id="SSF54506">
    <property type="entry name" value="Diaminopimelate epimerase-like"/>
    <property type="match status" value="1"/>
</dbReference>
<dbReference type="RefSeq" id="WP_123741128.1">
    <property type="nucleotide sequence ID" value="NZ_RJKM01000001.1"/>
</dbReference>
<gene>
    <name evidence="2" type="ORF">EDD40_0089</name>
</gene>